<accession>A0ACA9KCI0</accession>
<comment type="caution">
    <text evidence="1">The sequence shown here is derived from an EMBL/GenBank/DDBJ whole genome shotgun (WGS) entry which is preliminary data.</text>
</comment>
<evidence type="ECO:0000313" key="1">
    <source>
        <dbReference type="EMBL" id="CAG8464897.1"/>
    </source>
</evidence>
<sequence length="71" mass="7955">MSVTVVLRLKRLTLPLELLNRGELPDVEKDNGEVKVNELLLLRRLSVRVPALNVDGVDTVRKGSSSLNSYR</sequence>
<dbReference type="Proteomes" id="UP000789525">
    <property type="component" value="Unassembled WGS sequence"/>
</dbReference>
<protein>
    <submittedName>
        <fullName evidence="1">4863_t:CDS:1</fullName>
    </submittedName>
</protein>
<name>A0ACA9KCI0_9GLOM</name>
<reference evidence="1" key="1">
    <citation type="submission" date="2021-06" db="EMBL/GenBank/DDBJ databases">
        <authorList>
            <person name="Kallberg Y."/>
            <person name="Tangrot J."/>
            <person name="Rosling A."/>
        </authorList>
    </citation>
    <scope>NUCLEOTIDE SEQUENCE</scope>
    <source>
        <strain evidence="1">CL356</strain>
    </source>
</reference>
<dbReference type="EMBL" id="CAJVPT010001560">
    <property type="protein sequence ID" value="CAG8464897.1"/>
    <property type="molecule type" value="Genomic_DNA"/>
</dbReference>
<organism evidence="1 2">
    <name type="scientific">Acaulospora colombiana</name>
    <dbReference type="NCBI Taxonomy" id="27376"/>
    <lineage>
        <taxon>Eukaryota</taxon>
        <taxon>Fungi</taxon>
        <taxon>Fungi incertae sedis</taxon>
        <taxon>Mucoromycota</taxon>
        <taxon>Glomeromycotina</taxon>
        <taxon>Glomeromycetes</taxon>
        <taxon>Diversisporales</taxon>
        <taxon>Acaulosporaceae</taxon>
        <taxon>Acaulospora</taxon>
    </lineage>
</organism>
<evidence type="ECO:0000313" key="2">
    <source>
        <dbReference type="Proteomes" id="UP000789525"/>
    </source>
</evidence>
<proteinExistence type="predicted"/>
<gene>
    <name evidence="1" type="ORF">ACOLOM_LOCUS1330</name>
</gene>
<keyword evidence="2" id="KW-1185">Reference proteome</keyword>